<dbReference type="EMBL" id="JANWGH010000001">
    <property type="protein sequence ID" value="MCS5489141.1"/>
    <property type="molecule type" value="Genomic_DNA"/>
</dbReference>
<feature type="domain" description="Metallo-beta-lactamase" evidence="1">
    <location>
        <begin position="34"/>
        <end position="223"/>
    </location>
</feature>
<dbReference type="Pfam" id="PF12706">
    <property type="entry name" value="Lactamase_B_2"/>
    <property type="match status" value="1"/>
</dbReference>
<gene>
    <name evidence="2" type="ORF">NY014_01795</name>
</gene>
<sequence>MKIRFLGTGTSQGIPVIGCNCDVCTSLDFRDKRFRTSAHLEIDGKSIVIDTGPDFRMQMLREGISHLDAVLFTHEHKDHTAGLDDIRPFNFRQNRDMPIFGRKQVIDQIKQEFSYIFSEVKYPGVPRVITHEIDHSPFEAEGIRVTPIPVMHNKLPVLGFRIGDFTYITDANFISEESKKLIQGSKILVLNALQKTPHQSHFTLDEAIEQVNSLDIGEAYFTHISHKLGLHQEIEKELPEGIHLAYDGLVLNLP</sequence>
<organism evidence="2 3">
    <name type="scientific">Algoriphagus limi</name>
    <dbReference type="NCBI Taxonomy" id="2975273"/>
    <lineage>
        <taxon>Bacteria</taxon>
        <taxon>Pseudomonadati</taxon>
        <taxon>Bacteroidota</taxon>
        <taxon>Cytophagia</taxon>
        <taxon>Cytophagales</taxon>
        <taxon>Cyclobacteriaceae</taxon>
        <taxon>Algoriphagus</taxon>
    </lineage>
</organism>
<evidence type="ECO:0000259" key="1">
    <source>
        <dbReference type="SMART" id="SM00849"/>
    </source>
</evidence>
<dbReference type="InterPro" id="IPR036866">
    <property type="entry name" value="RibonucZ/Hydroxyglut_hydro"/>
</dbReference>
<keyword evidence="3" id="KW-1185">Reference proteome</keyword>
<reference evidence="2 3" key="1">
    <citation type="submission" date="2022-08" db="EMBL/GenBank/DDBJ databases">
        <title>Algoriphagus sp. CAU 1643 isolated from mud.</title>
        <authorList>
            <person name="Kim W."/>
        </authorList>
    </citation>
    <scope>NUCLEOTIDE SEQUENCE [LARGE SCALE GENOMIC DNA]</scope>
    <source>
        <strain evidence="2 3">CAU 1643</strain>
    </source>
</reference>
<dbReference type="RefSeq" id="WP_259412816.1">
    <property type="nucleotide sequence ID" value="NZ_JANWGH010000001.1"/>
</dbReference>
<name>A0ABT2G3U4_9BACT</name>
<dbReference type="InterPro" id="IPR001279">
    <property type="entry name" value="Metallo-B-lactamas"/>
</dbReference>
<protein>
    <submittedName>
        <fullName evidence="2">MBL fold metallo-hydrolase</fullName>
    </submittedName>
</protein>
<dbReference type="PANTHER" id="PTHR42663">
    <property type="entry name" value="HYDROLASE C777.06C-RELATED-RELATED"/>
    <property type="match status" value="1"/>
</dbReference>
<dbReference type="Proteomes" id="UP001206788">
    <property type="component" value="Unassembled WGS sequence"/>
</dbReference>
<evidence type="ECO:0000313" key="2">
    <source>
        <dbReference type="EMBL" id="MCS5489141.1"/>
    </source>
</evidence>
<dbReference type="CDD" id="cd16279">
    <property type="entry name" value="metallo-hydrolase-like_MBL-fold"/>
    <property type="match status" value="1"/>
</dbReference>
<dbReference type="PANTHER" id="PTHR42663:SF6">
    <property type="entry name" value="HYDROLASE C777.06C-RELATED"/>
    <property type="match status" value="1"/>
</dbReference>
<dbReference type="SMART" id="SM00849">
    <property type="entry name" value="Lactamase_B"/>
    <property type="match status" value="1"/>
</dbReference>
<proteinExistence type="predicted"/>
<dbReference type="SUPFAM" id="SSF56281">
    <property type="entry name" value="Metallo-hydrolase/oxidoreductase"/>
    <property type="match status" value="1"/>
</dbReference>
<accession>A0ABT2G3U4</accession>
<comment type="caution">
    <text evidence="2">The sequence shown here is derived from an EMBL/GenBank/DDBJ whole genome shotgun (WGS) entry which is preliminary data.</text>
</comment>
<dbReference type="Gene3D" id="3.60.15.10">
    <property type="entry name" value="Ribonuclease Z/Hydroxyacylglutathione hydrolase-like"/>
    <property type="match status" value="1"/>
</dbReference>
<evidence type="ECO:0000313" key="3">
    <source>
        <dbReference type="Proteomes" id="UP001206788"/>
    </source>
</evidence>